<dbReference type="EMBL" id="VSSQ01021740">
    <property type="protein sequence ID" value="MPM67520.1"/>
    <property type="molecule type" value="Genomic_DNA"/>
</dbReference>
<dbReference type="GO" id="GO:0052621">
    <property type="term" value="F:diguanylate cyclase activity"/>
    <property type="evidence" value="ECO:0007669"/>
    <property type="project" value="TreeGrafter"/>
</dbReference>
<feature type="transmembrane region" description="Helical" evidence="1">
    <location>
        <begin position="24"/>
        <end position="44"/>
    </location>
</feature>
<keyword evidence="1" id="KW-0812">Transmembrane</keyword>
<evidence type="ECO:0000259" key="2">
    <source>
        <dbReference type="PROSITE" id="PS50887"/>
    </source>
</evidence>
<dbReference type="PANTHER" id="PTHR45138:SF9">
    <property type="entry name" value="DIGUANYLATE CYCLASE DGCM-RELATED"/>
    <property type="match status" value="1"/>
</dbReference>
<organism evidence="3">
    <name type="scientific">bioreactor metagenome</name>
    <dbReference type="NCBI Taxonomy" id="1076179"/>
    <lineage>
        <taxon>unclassified sequences</taxon>
        <taxon>metagenomes</taxon>
        <taxon>ecological metagenomes</taxon>
    </lineage>
</organism>
<keyword evidence="1" id="KW-0472">Membrane</keyword>
<dbReference type="PANTHER" id="PTHR45138">
    <property type="entry name" value="REGULATORY COMPONENTS OF SENSORY TRANSDUCTION SYSTEM"/>
    <property type="match status" value="1"/>
</dbReference>
<evidence type="ECO:0000256" key="1">
    <source>
        <dbReference type="SAM" id="Phobius"/>
    </source>
</evidence>
<dbReference type="GO" id="GO:1902201">
    <property type="term" value="P:negative regulation of bacterial-type flagellum-dependent cell motility"/>
    <property type="evidence" value="ECO:0007669"/>
    <property type="project" value="TreeGrafter"/>
</dbReference>
<reference evidence="3" key="1">
    <citation type="submission" date="2019-08" db="EMBL/GenBank/DDBJ databases">
        <authorList>
            <person name="Kucharzyk K."/>
            <person name="Murdoch R.W."/>
            <person name="Higgins S."/>
            <person name="Loffler F."/>
        </authorList>
    </citation>
    <scope>NUCLEOTIDE SEQUENCE</scope>
</reference>
<dbReference type="Gene3D" id="3.30.70.270">
    <property type="match status" value="1"/>
</dbReference>
<gene>
    <name evidence="3" type="ORF">SDC9_114443</name>
</gene>
<dbReference type="InterPro" id="IPR000160">
    <property type="entry name" value="GGDEF_dom"/>
</dbReference>
<feature type="domain" description="GGDEF" evidence="2">
    <location>
        <begin position="168"/>
        <end position="306"/>
    </location>
</feature>
<dbReference type="FunFam" id="3.30.70.270:FF:000001">
    <property type="entry name" value="Diguanylate cyclase domain protein"/>
    <property type="match status" value="1"/>
</dbReference>
<dbReference type="InterPro" id="IPR050469">
    <property type="entry name" value="Diguanylate_Cyclase"/>
</dbReference>
<dbReference type="NCBIfam" id="TIGR00254">
    <property type="entry name" value="GGDEF"/>
    <property type="match status" value="1"/>
</dbReference>
<proteinExistence type="predicted"/>
<dbReference type="SUPFAM" id="SSF55073">
    <property type="entry name" value="Nucleotide cyclase"/>
    <property type="match status" value="1"/>
</dbReference>
<dbReference type="AlphaFoldDB" id="A0A645BPZ3"/>
<comment type="caution">
    <text evidence="3">The sequence shown here is derived from an EMBL/GenBank/DDBJ whole genome shotgun (WGS) entry which is preliminary data.</text>
</comment>
<dbReference type="PROSITE" id="PS50887">
    <property type="entry name" value="GGDEF"/>
    <property type="match status" value="1"/>
</dbReference>
<dbReference type="SMART" id="SM00267">
    <property type="entry name" value="GGDEF"/>
    <property type="match status" value="1"/>
</dbReference>
<feature type="transmembrane region" description="Helical" evidence="1">
    <location>
        <begin position="50"/>
        <end position="69"/>
    </location>
</feature>
<dbReference type="InterPro" id="IPR043128">
    <property type="entry name" value="Rev_trsase/Diguanyl_cyclase"/>
</dbReference>
<protein>
    <recommendedName>
        <fullName evidence="2">GGDEF domain-containing protein</fullName>
    </recommendedName>
</protein>
<dbReference type="GO" id="GO:0005886">
    <property type="term" value="C:plasma membrane"/>
    <property type="evidence" value="ECO:0007669"/>
    <property type="project" value="TreeGrafter"/>
</dbReference>
<dbReference type="GO" id="GO:0043709">
    <property type="term" value="P:cell adhesion involved in single-species biofilm formation"/>
    <property type="evidence" value="ECO:0007669"/>
    <property type="project" value="TreeGrafter"/>
</dbReference>
<sequence>MADREIRTEQQVRSKIKSFNKQRAGLPIVFIIFNGLLVFSTAAGSEALPVRLSVFCSAIFLLCGAAFVLSFRDLLLLLIVTTGIPAVLLGLGQIRFELFLILLLSNAGTVFTASITGKAITRSFTNEIEEINRLKMEATADALTHLLNRNGLEQAVGTAWALCKRDKKKAGVILADIDYFKIYNDTLGHPEGDNILRQVADSIKNCFRRETDIIGRIGGDEFLIFLPDINDDRVLGMAQSLSSSIINLKVTTASENNPGDFLSVSIGVATSIPQPDDLLVDLYKAVDKALYRAKRGGRNCISFHDKLIQIGMPVETSLPVGVLSASTTSGDAEN</sequence>
<feature type="transmembrane region" description="Helical" evidence="1">
    <location>
        <begin position="74"/>
        <end position="92"/>
    </location>
</feature>
<accession>A0A645BPZ3</accession>
<evidence type="ECO:0000313" key="3">
    <source>
        <dbReference type="EMBL" id="MPM67520.1"/>
    </source>
</evidence>
<name>A0A645BPZ3_9ZZZZ</name>
<dbReference type="InterPro" id="IPR029787">
    <property type="entry name" value="Nucleotide_cyclase"/>
</dbReference>
<dbReference type="Pfam" id="PF00990">
    <property type="entry name" value="GGDEF"/>
    <property type="match status" value="1"/>
</dbReference>
<keyword evidence="1" id="KW-1133">Transmembrane helix</keyword>
<dbReference type="CDD" id="cd01949">
    <property type="entry name" value="GGDEF"/>
    <property type="match status" value="1"/>
</dbReference>